<accession>A0AAN8A8M2</accession>
<dbReference type="GO" id="GO:0031505">
    <property type="term" value="P:fungal-type cell wall organization"/>
    <property type="evidence" value="ECO:0007669"/>
    <property type="project" value="TreeGrafter"/>
</dbReference>
<protein>
    <submittedName>
        <fullName evidence="2">Uncharacterized protein</fullName>
    </submittedName>
</protein>
<keyword evidence="1" id="KW-1133">Transmembrane helix</keyword>
<dbReference type="InterPro" id="IPR052413">
    <property type="entry name" value="SUR7_domain"/>
</dbReference>
<keyword evidence="1" id="KW-0812">Transmembrane</keyword>
<feature type="transmembrane region" description="Helical" evidence="1">
    <location>
        <begin position="177"/>
        <end position="198"/>
    </location>
</feature>
<evidence type="ECO:0000256" key="1">
    <source>
        <dbReference type="SAM" id="Phobius"/>
    </source>
</evidence>
<comment type="caution">
    <text evidence="2">The sequence shown here is derived from an EMBL/GenBank/DDBJ whole genome shotgun (WGS) entry which is preliminary data.</text>
</comment>
<keyword evidence="3" id="KW-1185">Reference proteome</keyword>
<dbReference type="AlphaFoldDB" id="A0AAN8A8M2"/>
<dbReference type="PANTHER" id="PTHR28019">
    <property type="entry name" value="CELL MEMBRANE PROTEIN YLR413W-RELATED"/>
    <property type="match status" value="1"/>
</dbReference>
<proteinExistence type="predicted"/>
<dbReference type="EMBL" id="JAWIZZ010000041">
    <property type="protein sequence ID" value="KAK5780356.1"/>
    <property type="molecule type" value="Genomic_DNA"/>
</dbReference>
<dbReference type="Pfam" id="PF06687">
    <property type="entry name" value="SUR7"/>
    <property type="match status" value="1"/>
</dbReference>
<reference evidence="3" key="1">
    <citation type="submission" date="2023-07" db="EMBL/GenBank/DDBJ databases">
        <title>A draft genome of Kazachstania heterogenica Y-27499.</title>
        <authorList>
            <person name="Donic C."/>
            <person name="Kralova J.S."/>
            <person name="Fidel L."/>
            <person name="Ben-Dor S."/>
            <person name="Jung S."/>
        </authorList>
    </citation>
    <scope>NUCLEOTIDE SEQUENCE [LARGE SCALE GENOMIC DNA]</scope>
    <source>
        <strain evidence="3">Y27499</strain>
    </source>
</reference>
<dbReference type="PANTHER" id="PTHR28019:SF2">
    <property type="entry name" value="CELL MEMBRANE PROTEIN YLR413W-RELATED"/>
    <property type="match status" value="1"/>
</dbReference>
<name>A0AAN8A8M2_9SACH</name>
<dbReference type="GO" id="GO:0051285">
    <property type="term" value="C:cell cortex of cell tip"/>
    <property type="evidence" value="ECO:0007669"/>
    <property type="project" value="TreeGrafter"/>
</dbReference>
<feature type="transmembrane region" description="Helical" evidence="1">
    <location>
        <begin position="99"/>
        <end position="123"/>
    </location>
</feature>
<gene>
    <name evidence="2" type="ORF">RI543_002112</name>
</gene>
<keyword evidence="1" id="KW-0472">Membrane</keyword>
<sequence length="220" mass="24519">MASISIRSVISTATIASASDISLPGYINLGLWSYCIETTNKTIASCTSPKGIQKFNLKELLYDNIENNSILEAIDSASILLPEDIQNKKSYFNGLIKCMFITLLIGIVLSFLNTLVCIIRWVIHFRFVQAVGIFISFFSFASLLVSASSCVAALIIIYRILDDNDSYGIKLNYGHVYLGIIWGGVLAALFSFITWCSVRSSRRPQVIYMSEPIEKKPLIY</sequence>
<evidence type="ECO:0000313" key="2">
    <source>
        <dbReference type="EMBL" id="KAK5780356.1"/>
    </source>
</evidence>
<feature type="transmembrane region" description="Helical" evidence="1">
    <location>
        <begin position="130"/>
        <end position="157"/>
    </location>
</feature>
<dbReference type="InterPro" id="IPR009571">
    <property type="entry name" value="SUR7/Rim9-like_fungi"/>
</dbReference>
<evidence type="ECO:0000313" key="3">
    <source>
        <dbReference type="Proteomes" id="UP001306508"/>
    </source>
</evidence>
<dbReference type="Proteomes" id="UP001306508">
    <property type="component" value="Unassembled WGS sequence"/>
</dbReference>
<dbReference type="GO" id="GO:0005886">
    <property type="term" value="C:plasma membrane"/>
    <property type="evidence" value="ECO:0007669"/>
    <property type="project" value="InterPro"/>
</dbReference>
<organism evidence="2 3">
    <name type="scientific">Arxiozyma heterogenica</name>
    <dbReference type="NCBI Taxonomy" id="278026"/>
    <lineage>
        <taxon>Eukaryota</taxon>
        <taxon>Fungi</taxon>
        <taxon>Dikarya</taxon>
        <taxon>Ascomycota</taxon>
        <taxon>Saccharomycotina</taxon>
        <taxon>Saccharomycetes</taxon>
        <taxon>Saccharomycetales</taxon>
        <taxon>Saccharomycetaceae</taxon>
        <taxon>Arxiozyma</taxon>
    </lineage>
</organism>